<sequence>MQRPTMHDVAAKAGVSQAVVSLVLSGRYSGRASETTAERIRAAAKSIGYRTNLQAKTLKTGVAEIIGLLGDEVATSPFSGQMIKGAQDRAWEDGNTLMTVDTGGDVELESAAIETMLSHQVRGILYTAMYHRELDVPQGALETRTVTLNARDISGRTPCVIPDEEKGGYDATRVLLDAGHTRIGMINIQPEERIPAARDRRRGFERALTEAGITPEPTLVRPGEGIHRSGYDGARALLALEEPVTAIFCGNDRTALGAYQALDELGLTIPEDVSIVGFDDQDVLRDYFHPMLTTVQLPFLEMGDRAAALVLDPTAPVTIHTIPCPVIHRGSVAPPKGC</sequence>
<dbReference type="GO" id="GO:0003700">
    <property type="term" value="F:DNA-binding transcription factor activity"/>
    <property type="evidence" value="ECO:0007669"/>
    <property type="project" value="TreeGrafter"/>
</dbReference>
<keyword evidence="3 6" id="KW-0238">DNA-binding</keyword>
<evidence type="ECO:0000313" key="7">
    <source>
        <dbReference type="Proteomes" id="UP000775129"/>
    </source>
</evidence>
<dbReference type="Proteomes" id="UP000775129">
    <property type="component" value="Unassembled WGS sequence"/>
</dbReference>
<dbReference type="GO" id="GO:0000976">
    <property type="term" value="F:transcription cis-regulatory region binding"/>
    <property type="evidence" value="ECO:0007669"/>
    <property type="project" value="TreeGrafter"/>
</dbReference>
<keyword evidence="2" id="KW-0805">Transcription regulation</keyword>
<evidence type="ECO:0000313" key="6">
    <source>
        <dbReference type="EMBL" id="HJF50808.1"/>
    </source>
</evidence>
<dbReference type="AlphaFoldDB" id="A0A921GRB8"/>
<dbReference type="InterPro" id="IPR028082">
    <property type="entry name" value="Peripla_BP_I"/>
</dbReference>
<evidence type="ECO:0000256" key="4">
    <source>
        <dbReference type="ARBA" id="ARBA00023163"/>
    </source>
</evidence>
<dbReference type="Gene3D" id="3.40.50.2300">
    <property type="match status" value="2"/>
</dbReference>
<evidence type="ECO:0000256" key="3">
    <source>
        <dbReference type="ARBA" id="ARBA00023125"/>
    </source>
</evidence>
<dbReference type="SMART" id="SM00354">
    <property type="entry name" value="HTH_LACI"/>
    <property type="match status" value="1"/>
</dbReference>
<gene>
    <name evidence="6" type="ORF">K8W24_13640</name>
</gene>
<protein>
    <submittedName>
        <fullName evidence="6">LacI family DNA-binding transcriptional regulator</fullName>
    </submittedName>
</protein>
<dbReference type="Gene3D" id="1.10.260.40">
    <property type="entry name" value="lambda repressor-like DNA-binding domains"/>
    <property type="match status" value="1"/>
</dbReference>
<evidence type="ECO:0000256" key="1">
    <source>
        <dbReference type="ARBA" id="ARBA00022491"/>
    </source>
</evidence>
<dbReference type="SUPFAM" id="SSF53822">
    <property type="entry name" value="Periplasmic binding protein-like I"/>
    <property type="match status" value="1"/>
</dbReference>
<dbReference type="InterPro" id="IPR000843">
    <property type="entry name" value="HTH_LacI"/>
</dbReference>
<dbReference type="Pfam" id="PF00356">
    <property type="entry name" value="LacI"/>
    <property type="match status" value="1"/>
</dbReference>
<organism evidence="6 7">
    <name type="scientific">Brachybacterium paraconglomeratum</name>
    <dbReference type="NCBI Taxonomy" id="173362"/>
    <lineage>
        <taxon>Bacteria</taxon>
        <taxon>Bacillati</taxon>
        <taxon>Actinomycetota</taxon>
        <taxon>Actinomycetes</taxon>
        <taxon>Micrococcales</taxon>
        <taxon>Dermabacteraceae</taxon>
        <taxon>Brachybacterium</taxon>
    </lineage>
</organism>
<dbReference type="EMBL" id="DYWO01000408">
    <property type="protein sequence ID" value="HJF50808.1"/>
    <property type="molecule type" value="Genomic_DNA"/>
</dbReference>
<evidence type="ECO:0000259" key="5">
    <source>
        <dbReference type="PROSITE" id="PS50932"/>
    </source>
</evidence>
<dbReference type="CDD" id="cd01392">
    <property type="entry name" value="HTH_LacI"/>
    <property type="match status" value="1"/>
</dbReference>
<comment type="caution">
    <text evidence="6">The sequence shown here is derived from an EMBL/GenBank/DDBJ whole genome shotgun (WGS) entry which is preliminary data.</text>
</comment>
<dbReference type="PROSITE" id="PS50932">
    <property type="entry name" value="HTH_LACI_2"/>
    <property type="match status" value="1"/>
</dbReference>
<dbReference type="InterPro" id="IPR010982">
    <property type="entry name" value="Lambda_DNA-bd_dom_sf"/>
</dbReference>
<dbReference type="PANTHER" id="PTHR30146">
    <property type="entry name" value="LACI-RELATED TRANSCRIPTIONAL REPRESSOR"/>
    <property type="match status" value="1"/>
</dbReference>
<keyword evidence="1" id="KW-0678">Repressor</keyword>
<dbReference type="PANTHER" id="PTHR30146:SF148">
    <property type="entry name" value="HTH-TYPE TRANSCRIPTIONAL REPRESSOR PURR-RELATED"/>
    <property type="match status" value="1"/>
</dbReference>
<reference evidence="6" key="1">
    <citation type="journal article" date="2021" name="PeerJ">
        <title>Extensive microbial diversity within the chicken gut microbiome revealed by metagenomics and culture.</title>
        <authorList>
            <person name="Gilroy R."/>
            <person name="Ravi A."/>
            <person name="Getino M."/>
            <person name="Pursley I."/>
            <person name="Horton D.L."/>
            <person name="Alikhan N.F."/>
            <person name="Baker D."/>
            <person name="Gharbi K."/>
            <person name="Hall N."/>
            <person name="Watson M."/>
            <person name="Adriaenssens E.M."/>
            <person name="Foster-Nyarko E."/>
            <person name="Jarju S."/>
            <person name="Secka A."/>
            <person name="Antonio M."/>
            <person name="Oren A."/>
            <person name="Chaudhuri R.R."/>
            <person name="La Ragione R."/>
            <person name="Hildebrand F."/>
            <person name="Pallen M.J."/>
        </authorList>
    </citation>
    <scope>NUCLEOTIDE SEQUENCE</scope>
    <source>
        <strain evidence="6">1647</strain>
    </source>
</reference>
<dbReference type="InterPro" id="IPR046335">
    <property type="entry name" value="LacI/GalR-like_sensor"/>
</dbReference>
<keyword evidence="4" id="KW-0804">Transcription</keyword>
<proteinExistence type="predicted"/>
<name>A0A921GRB8_9MICO</name>
<feature type="domain" description="HTH lacI-type" evidence="5">
    <location>
        <begin position="4"/>
        <end position="60"/>
    </location>
</feature>
<dbReference type="Pfam" id="PF13377">
    <property type="entry name" value="Peripla_BP_3"/>
    <property type="match status" value="1"/>
</dbReference>
<dbReference type="CDD" id="cd06288">
    <property type="entry name" value="PBP1_sucrose_transcription_regulator"/>
    <property type="match status" value="1"/>
</dbReference>
<evidence type="ECO:0000256" key="2">
    <source>
        <dbReference type="ARBA" id="ARBA00023015"/>
    </source>
</evidence>
<dbReference type="SUPFAM" id="SSF47413">
    <property type="entry name" value="lambda repressor-like DNA-binding domains"/>
    <property type="match status" value="1"/>
</dbReference>
<accession>A0A921GRB8</accession>
<reference evidence="6" key="2">
    <citation type="submission" date="2021-09" db="EMBL/GenBank/DDBJ databases">
        <authorList>
            <person name="Gilroy R."/>
        </authorList>
    </citation>
    <scope>NUCLEOTIDE SEQUENCE</scope>
    <source>
        <strain evidence="6">1647</strain>
    </source>
</reference>